<organism evidence="1">
    <name type="scientific">gut metagenome</name>
    <dbReference type="NCBI Taxonomy" id="749906"/>
    <lineage>
        <taxon>unclassified sequences</taxon>
        <taxon>metagenomes</taxon>
        <taxon>organismal metagenomes</taxon>
    </lineage>
</organism>
<sequence>MSEKNEDFIVVEHLKQYFPAGGYGKNKNMFKQLMMSPSQSKKEKHLV</sequence>
<comment type="caution">
    <text evidence="1">The sequence shown here is derived from an EMBL/GenBank/DDBJ whole genome shotgun (WGS) entry which is preliminary data.</text>
</comment>
<protein>
    <submittedName>
        <fullName evidence="1">Uncharacterized protein</fullName>
    </submittedName>
</protein>
<reference evidence="1" key="1">
    <citation type="journal article" date="2012" name="PLoS ONE">
        <title>Gene sets for utilization of primary and secondary nutrition supplies in the distal gut of endangered iberian lynx.</title>
        <authorList>
            <person name="Alcaide M."/>
            <person name="Messina E."/>
            <person name="Richter M."/>
            <person name="Bargiela R."/>
            <person name="Peplies J."/>
            <person name="Huws S.A."/>
            <person name="Newbold C.J."/>
            <person name="Golyshin P.N."/>
            <person name="Simon M.A."/>
            <person name="Lopez G."/>
            <person name="Yakimov M.M."/>
            <person name="Ferrer M."/>
        </authorList>
    </citation>
    <scope>NUCLEOTIDE SEQUENCE</scope>
</reference>
<accession>J9CGB0</accession>
<proteinExistence type="predicted"/>
<dbReference type="EMBL" id="AMCI01003988">
    <property type="protein sequence ID" value="EJW99040.1"/>
    <property type="molecule type" value="Genomic_DNA"/>
</dbReference>
<dbReference type="AlphaFoldDB" id="J9CGB0"/>
<evidence type="ECO:0000313" key="1">
    <source>
        <dbReference type="EMBL" id="EJW99040.1"/>
    </source>
</evidence>
<name>J9CGB0_9ZZZZ</name>
<gene>
    <name evidence="1" type="ORF">EVA_12853</name>
</gene>